<evidence type="ECO:0000313" key="2">
    <source>
        <dbReference type="Proteomes" id="UP000245383"/>
    </source>
</evidence>
<dbReference type="EMBL" id="MBFR01000191">
    <property type="protein sequence ID" value="PVU91635.1"/>
    <property type="molecule type" value="Genomic_DNA"/>
</dbReference>
<proteinExistence type="predicted"/>
<dbReference type="OrthoDB" id="5534248at2759"/>
<organism evidence="1 2">
    <name type="scientific">Smittium simulii</name>
    <dbReference type="NCBI Taxonomy" id="133385"/>
    <lineage>
        <taxon>Eukaryota</taxon>
        <taxon>Fungi</taxon>
        <taxon>Fungi incertae sedis</taxon>
        <taxon>Zoopagomycota</taxon>
        <taxon>Kickxellomycotina</taxon>
        <taxon>Harpellomycetes</taxon>
        <taxon>Harpellales</taxon>
        <taxon>Legeriomycetaceae</taxon>
        <taxon>Smittium</taxon>
    </lineage>
</organism>
<protein>
    <submittedName>
        <fullName evidence="1">Uncharacterized protein</fullName>
    </submittedName>
</protein>
<comment type="caution">
    <text evidence="1">The sequence shown here is derived from an EMBL/GenBank/DDBJ whole genome shotgun (WGS) entry which is preliminary data.</text>
</comment>
<dbReference type="AlphaFoldDB" id="A0A2T9YH37"/>
<accession>A0A2T9YH37</accession>
<name>A0A2T9YH37_9FUNG</name>
<reference evidence="1 2" key="1">
    <citation type="journal article" date="2018" name="MBio">
        <title>Comparative Genomics Reveals the Core Gene Toolbox for the Fungus-Insect Symbiosis.</title>
        <authorList>
            <person name="Wang Y."/>
            <person name="Stata M."/>
            <person name="Wang W."/>
            <person name="Stajich J.E."/>
            <person name="White M.M."/>
            <person name="Moncalvo J.M."/>
        </authorList>
    </citation>
    <scope>NUCLEOTIDE SEQUENCE [LARGE SCALE GENOMIC DNA]</scope>
    <source>
        <strain evidence="1 2">SWE-8-4</strain>
    </source>
</reference>
<evidence type="ECO:0000313" key="1">
    <source>
        <dbReference type="EMBL" id="PVU91635.1"/>
    </source>
</evidence>
<dbReference type="Proteomes" id="UP000245383">
    <property type="component" value="Unassembled WGS sequence"/>
</dbReference>
<keyword evidence="2" id="KW-1185">Reference proteome</keyword>
<gene>
    <name evidence="1" type="ORF">BB561_004297</name>
</gene>
<sequence>MHQQASEEYQIQQFLGEYKNIFNEDQDSLYDILRRFTALPVMLDKYINNIFKGMDGVSVSGLQDTISGLVYTDNAEY</sequence>